<dbReference type="Pfam" id="PF04502">
    <property type="entry name" value="Saf4_Yju2"/>
    <property type="match status" value="1"/>
</dbReference>
<evidence type="ECO:0000256" key="8">
    <source>
        <dbReference type="HAMAP-Rule" id="MF_03226"/>
    </source>
</evidence>
<feature type="binding site" evidence="8">
    <location>
        <position position="83"/>
    </location>
    <ligand>
        <name>Zn(2+)</name>
        <dbReference type="ChEBI" id="CHEBI:29105"/>
    </ligand>
</feature>
<keyword evidence="9" id="KW-0175">Coiled coil</keyword>
<evidence type="ECO:0000256" key="9">
    <source>
        <dbReference type="SAM" id="Coils"/>
    </source>
</evidence>
<comment type="function">
    <text evidence="8">Part of the spliceosome which catalyzes two sequential transesterification reactions, first the excision of the non-coding intron from pre-mRNA and then the ligation of the coding exons to form the mature mRNA. Plays a role in stabilizing the structure of the spliceosome catalytic core and docking of the branch helix into the active site, producing 5'-exon and lariat intron-3'-intermediates.</text>
</comment>
<dbReference type="HAMAP" id="MF_03226">
    <property type="entry name" value="YJU2"/>
    <property type="match status" value="1"/>
</dbReference>
<reference evidence="11" key="1">
    <citation type="submission" date="2023-10" db="EMBL/GenBank/DDBJ databases">
        <title>Genome assemblies of two species of porcelain crab, Petrolisthes cinctipes and Petrolisthes manimaculis (Anomura: Porcellanidae).</title>
        <authorList>
            <person name="Angst P."/>
        </authorList>
    </citation>
    <scope>NUCLEOTIDE SEQUENCE</scope>
    <source>
        <strain evidence="11">PB745_01</strain>
        <tissue evidence="11">Gill</tissue>
    </source>
</reference>
<dbReference type="EMBL" id="JAWQEG010002866">
    <property type="protein sequence ID" value="KAK3869218.1"/>
    <property type="molecule type" value="Genomic_DNA"/>
</dbReference>
<comment type="similarity">
    <text evidence="8">Belongs to the CWC16 family. YJU2 subfamily.</text>
</comment>
<dbReference type="AlphaFoldDB" id="A0AAE1F8H8"/>
<evidence type="ECO:0000256" key="3">
    <source>
        <dbReference type="ARBA" id="ARBA00022723"/>
    </source>
</evidence>
<evidence type="ECO:0000256" key="4">
    <source>
        <dbReference type="ARBA" id="ARBA00022728"/>
    </source>
</evidence>
<keyword evidence="5 8" id="KW-0862">Zinc</keyword>
<dbReference type="GO" id="GO:0046872">
    <property type="term" value="F:metal ion binding"/>
    <property type="evidence" value="ECO:0007669"/>
    <property type="project" value="UniProtKB-KW"/>
</dbReference>
<evidence type="ECO:0000313" key="12">
    <source>
        <dbReference type="Proteomes" id="UP001286313"/>
    </source>
</evidence>
<evidence type="ECO:0000313" key="11">
    <source>
        <dbReference type="EMBL" id="KAK3869218.1"/>
    </source>
</evidence>
<organism evidence="11 12">
    <name type="scientific">Petrolisthes cinctipes</name>
    <name type="common">Flat porcelain crab</name>
    <dbReference type="NCBI Taxonomy" id="88211"/>
    <lineage>
        <taxon>Eukaryota</taxon>
        <taxon>Metazoa</taxon>
        <taxon>Ecdysozoa</taxon>
        <taxon>Arthropoda</taxon>
        <taxon>Crustacea</taxon>
        <taxon>Multicrustacea</taxon>
        <taxon>Malacostraca</taxon>
        <taxon>Eumalacostraca</taxon>
        <taxon>Eucarida</taxon>
        <taxon>Decapoda</taxon>
        <taxon>Pleocyemata</taxon>
        <taxon>Anomura</taxon>
        <taxon>Galatheoidea</taxon>
        <taxon>Porcellanidae</taxon>
        <taxon>Petrolisthes</taxon>
    </lineage>
</organism>
<feature type="binding site" evidence="8">
    <location>
        <position position="43"/>
    </location>
    <ligand>
        <name>Zn(2+)</name>
        <dbReference type="ChEBI" id="CHEBI:29105"/>
    </ligand>
</feature>
<keyword evidence="3 8" id="KW-0479">Metal-binding</keyword>
<comment type="caution">
    <text evidence="11">The sequence shown here is derived from an EMBL/GenBank/DDBJ whole genome shotgun (WGS) entry which is preliminary data.</text>
</comment>
<name>A0AAE1F8H8_PETCI</name>
<evidence type="ECO:0000256" key="2">
    <source>
        <dbReference type="ARBA" id="ARBA00022664"/>
    </source>
</evidence>
<evidence type="ECO:0000256" key="1">
    <source>
        <dbReference type="ARBA" id="ARBA00004123"/>
    </source>
</evidence>
<comment type="subunit">
    <text evidence="8">Component of the spliceosome. Present in the activated B complex, the catalytically activated B* complex which catalyzes the branching, the catalytic step 1 C complex catalyzing the exon ligation, and the postcatalytic P complex containing the ligated exons (mRNA) and the excised lariat intron.</text>
</comment>
<protein>
    <recommendedName>
        <fullName evidence="8">Splicing factor YJU2</fullName>
    </recommendedName>
</protein>
<feature type="binding site" evidence="8">
    <location>
        <position position="80"/>
    </location>
    <ligand>
        <name>Zn(2+)</name>
        <dbReference type="ChEBI" id="CHEBI:29105"/>
    </ligand>
</feature>
<evidence type="ECO:0000256" key="10">
    <source>
        <dbReference type="SAM" id="MobiDB-lite"/>
    </source>
</evidence>
<accession>A0AAE1F8H8</accession>
<dbReference type="InterPro" id="IPR043701">
    <property type="entry name" value="Yju2"/>
</dbReference>
<sequence>MSERKVLNKYYPPDFDPSKIPRARCPRNRQFTVRLMVPCNIKCYTCGEYIAKGKKFNARKEDVENMTYLGVRIYRFYIKCPGCLAEISFRTDPESTDYVIEAGAHRNFQALKLAEEQAAREEREAREEIESNPMLLLENRTQQSQYEMEVLESLEDLREMNERHAGIDPGEIAQRYQAERNMSQEQIEEMERCEALRALGYEMIEGQMVKRVREDLDDDEPRPPKMMKDSSSSGGGGGGSIGSSSGSGSIGGGSSSIIQVPHSLSNMKSRLSGMIIKKKSSTSSSAKGKIINNEEISEKIINKDKNNENINEKMIDNEEINEKIMNKEKNNEEINEKIINKEKNNEEINEKITNNKEINEKIANNKEINEKIANNKEINEKIIDNEKITNNEKIKPELKMSTALLSLGAYSDSESD</sequence>
<feature type="region of interest" description="Disordered" evidence="10">
    <location>
        <begin position="213"/>
        <end position="259"/>
    </location>
</feature>
<dbReference type="Proteomes" id="UP001286313">
    <property type="component" value="Unassembled WGS sequence"/>
</dbReference>
<keyword evidence="4 8" id="KW-0747">Spliceosome</keyword>
<keyword evidence="12" id="KW-1185">Reference proteome</keyword>
<evidence type="ECO:0000256" key="7">
    <source>
        <dbReference type="ARBA" id="ARBA00023242"/>
    </source>
</evidence>
<dbReference type="InterPro" id="IPR007590">
    <property type="entry name" value="Saf4/Yju2"/>
</dbReference>
<keyword evidence="2" id="KW-0507">mRNA processing</keyword>
<evidence type="ECO:0000256" key="5">
    <source>
        <dbReference type="ARBA" id="ARBA00022833"/>
    </source>
</evidence>
<gene>
    <name evidence="11" type="ORF">Pcinc_025466</name>
</gene>
<feature type="binding site" evidence="8">
    <location>
        <position position="46"/>
    </location>
    <ligand>
        <name>Zn(2+)</name>
        <dbReference type="ChEBI" id="CHEBI:29105"/>
    </ligand>
</feature>
<dbReference type="GO" id="GO:0000349">
    <property type="term" value="P:generation of catalytic spliceosome for first transesterification step"/>
    <property type="evidence" value="ECO:0007669"/>
    <property type="project" value="UniProtKB-UniRule"/>
</dbReference>
<keyword evidence="6" id="KW-0508">mRNA splicing</keyword>
<comment type="subcellular location">
    <subcellularLocation>
        <location evidence="1 8">Nucleus</location>
    </subcellularLocation>
</comment>
<dbReference type="PANTHER" id="PTHR12111">
    <property type="entry name" value="SPLICING FACTOR YJU2"/>
    <property type="match status" value="1"/>
</dbReference>
<keyword evidence="7 8" id="KW-0539">Nucleus</keyword>
<evidence type="ECO:0000256" key="6">
    <source>
        <dbReference type="ARBA" id="ARBA00023187"/>
    </source>
</evidence>
<dbReference type="GO" id="GO:0071006">
    <property type="term" value="C:U2-type catalytic step 1 spliceosome"/>
    <property type="evidence" value="ECO:0007669"/>
    <property type="project" value="UniProtKB-UniRule"/>
</dbReference>
<proteinExistence type="inferred from homology"/>
<dbReference type="PANTHER" id="PTHR12111:SF1">
    <property type="entry name" value="SPLICING FACTOR YJU2"/>
    <property type="match status" value="1"/>
</dbReference>
<feature type="coiled-coil region" evidence="9">
    <location>
        <begin position="293"/>
        <end position="361"/>
    </location>
</feature>